<protein>
    <submittedName>
        <fullName evidence="2">Glycosyltransferase</fullName>
    </submittedName>
</protein>
<evidence type="ECO:0000259" key="1">
    <source>
        <dbReference type="Pfam" id="PF13524"/>
    </source>
</evidence>
<evidence type="ECO:0000313" key="3">
    <source>
        <dbReference type="Proteomes" id="UP001275315"/>
    </source>
</evidence>
<evidence type="ECO:0000313" key="2">
    <source>
        <dbReference type="EMBL" id="MDY0407448.1"/>
    </source>
</evidence>
<dbReference type="InterPro" id="IPR055259">
    <property type="entry name" value="YkvP/CgeB_Glyco_trans-like"/>
</dbReference>
<dbReference type="Proteomes" id="UP001275315">
    <property type="component" value="Unassembled WGS sequence"/>
</dbReference>
<feature type="domain" description="Spore protein YkvP/CgeB glycosyl transferase-like" evidence="1">
    <location>
        <begin position="36"/>
        <end position="114"/>
    </location>
</feature>
<dbReference type="Pfam" id="PF13524">
    <property type="entry name" value="Glyco_trans_1_2"/>
    <property type="match status" value="1"/>
</dbReference>
<organism evidence="2 3">
    <name type="scientific">Paracerasibacillus soli</name>
    <dbReference type="NCBI Taxonomy" id="480284"/>
    <lineage>
        <taxon>Bacteria</taxon>
        <taxon>Bacillati</taxon>
        <taxon>Bacillota</taxon>
        <taxon>Bacilli</taxon>
        <taxon>Bacillales</taxon>
        <taxon>Bacillaceae</taxon>
        <taxon>Paracerasibacillus</taxon>
    </lineage>
</organism>
<proteinExistence type="predicted"/>
<dbReference type="RefSeq" id="WP_320378266.1">
    <property type="nucleotide sequence ID" value="NZ_JAWDIQ010000001.1"/>
</dbReference>
<sequence length="114" mass="13341">MGHIADSYPFRIAVRDKMKDVKGFLYHKHPGHLLKDRSKYIIDEDFAQEINRAKIFFTCGSIYQYPVMKYFEVPGCKSLLIAEDNPDIRELGFKDGVNYVAANIDNFYEKGQYY</sequence>
<name>A0ABU5CM65_9BACI</name>
<comment type="caution">
    <text evidence="2">The sequence shown here is derived from an EMBL/GenBank/DDBJ whole genome shotgun (WGS) entry which is preliminary data.</text>
</comment>
<dbReference type="EMBL" id="JAWDIQ010000001">
    <property type="protein sequence ID" value="MDY0407448.1"/>
    <property type="molecule type" value="Genomic_DNA"/>
</dbReference>
<keyword evidence="3" id="KW-1185">Reference proteome</keyword>
<reference evidence="2 3" key="1">
    <citation type="submission" date="2023-10" db="EMBL/GenBank/DDBJ databases">
        <title>Virgibacillus soli CC-YMP-6 genome.</title>
        <authorList>
            <person name="Miliotis G."/>
            <person name="Sengupta P."/>
            <person name="Hameed A."/>
            <person name="Chuvochina M."/>
            <person name="Mcdonagh F."/>
            <person name="Simpson A.C."/>
            <person name="Singh N.K."/>
            <person name="Rekha P.D."/>
            <person name="Raman K."/>
            <person name="Hugenholtz P."/>
            <person name="Venkateswaran K."/>
        </authorList>
    </citation>
    <scope>NUCLEOTIDE SEQUENCE [LARGE SCALE GENOMIC DNA]</scope>
    <source>
        <strain evidence="2 3">CC-YMP-6</strain>
    </source>
</reference>
<gene>
    <name evidence="2" type="ORF">RWD45_00850</name>
</gene>
<accession>A0ABU5CM65</accession>